<accession>A0A2P9AAB0</accession>
<evidence type="ECO:0000313" key="1">
    <source>
        <dbReference type="EMBL" id="SJM28068.1"/>
    </source>
</evidence>
<gene>
    <name evidence="1" type="ORF">BQ8482_100264</name>
</gene>
<dbReference type="Proteomes" id="UP000245698">
    <property type="component" value="Unassembled WGS sequence"/>
</dbReference>
<evidence type="ECO:0000313" key="2">
    <source>
        <dbReference type="Proteomes" id="UP000245698"/>
    </source>
</evidence>
<dbReference type="AlphaFoldDB" id="A0A2P9AAB0"/>
<name>A0A2P9AAB0_9HYPH</name>
<sequence length="138" mass="15719">MARAAPHGAGAELHFILSASRRAREVFKMKFTSYWHDTSKAFAGATREPLSGDFEVAVIGGGLHRSQCRAQTGQVWREGRTHRGRACRIWCIGAQWRAPQQWSLRQFWCGQGALWRGQGSSVLALLRRLDRHDRSHHR</sequence>
<keyword evidence="2" id="KW-1185">Reference proteome</keyword>
<organism evidence="1 2">
    <name type="scientific">Mesorhizobium delmotii</name>
    <dbReference type="NCBI Taxonomy" id="1631247"/>
    <lineage>
        <taxon>Bacteria</taxon>
        <taxon>Pseudomonadati</taxon>
        <taxon>Pseudomonadota</taxon>
        <taxon>Alphaproteobacteria</taxon>
        <taxon>Hyphomicrobiales</taxon>
        <taxon>Phyllobacteriaceae</taxon>
        <taxon>Mesorhizobium</taxon>
    </lineage>
</organism>
<protein>
    <submittedName>
        <fullName evidence="1">Uncharacterized protein</fullName>
    </submittedName>
</protein>
<dbReference type="EMBL" id="FUIG01000002">
    <property type="protein sequence ID" value="SJM28068.1"/>
    <property type="molecule type" value="Genomic_DNA"/>
</dbReference>
<proteinExistence type="predicted"/>
<reference evidence="2" key="1">
    <citation type="submission" date="2016-12" db="EMBL/GenBank/DDBJ databases">
        <authorList>
            <person name="Brunel B."/>
        </authorList>
    </citation>
    <scope>NUCLEOTIDE SEQUENCE [LARGE SCALE GENOMIC DNA]</scope>
</reference>